<feature type="transmembrane region" description="Helical" evidence="6">
    <location>
        <begin position="210"/>
        <end position="235"/>
    </location>
</feature>
<comment type="subcellular location">
    <subcellularLocation>
        <location evidence="1">Membrane</location>
        <topology evidence="1">Single-pass membrane protein</topology>
    </subcellularLocation>
</comment>
<dbReference type="AlphaFoldDB" id="A0A423WBB0"/>
<evidence type="ECO:0000256" key="5">
    <source>
        <dbReference type="SAM" id="MobiDB-lite"/>
    </source>
</evidence>
<sequence length="318" mass="33295">MLTITPTFFLLVLTIWAGVTHQAGFSSPDYVAAYGYGSFESNVVWYVGQTREVVYDISDIDGLENYTIALWQQSIIGGGATLGPVVNSTTLPDVRDSFNWTVQLYDFDLSISNAFFFWLFNGSADNQGDTSVRDVSSAYFNISNEDVSISSTTSTSSSTTSESTSSATSLTAASATTASAQATASSVTGDSDPSSSGSDTSRGGGISTGAGIGIGVGVGLVGVSALACAGLVVWYKRRKANSQRGQEFSELHELAPDGSTYTKPLDGYTVSSSYDAVPTYGHNAVMYGKAVNGGTPAELQGEGMDQPVEMDANVADRR</sequence>
<dbReference type="PANTHER" id="PTHR15549:SF30">
    <property type="entry name" value="MID2 DOMAIN-CONTAINING PROTEIN"/>
    <property type="match status" value="1"/>
</dbReference>
<dbReference type="OrthoDB" id="5390143at2759"/>
<evidence type="ECO:0000256" key="2">
    <source>
        <dbReference type="ARBA" id="ARBA00022692"/>
    </source>
</evidence>
<keyword evidence="2 6" id="KW-0812">Transmembrane</keyword>
<evidence type="ECO:0000256" key="6">
    <source>
        <dbReference type="SAM" id="Phobius"/>
    </source>
</evidence>
<dbReference type="GO" id="GO:0071944">
    <property type="term" value="C:cell periphery"/>
    <property type="evidence" value="ECO:0007669"/>
    <property type="project" value="UniProtKB-ARBA"/>
</dbReference>
<evidence type="ECO:0000256" key="1">
    <source>
        <dbReference type="ARBA" id="ARBA00004167"/>
    </source>
</evidence>
<keyword evidence="9" id="KW-1185">Reference proteome</keyword>
<name>A0A423WBB0_CYTCH</name>
<organism evidence="8 9">
    <name type="scientific">Cytospora chrysosperma</name>
    <name type="common">Cytospora canker fungus</name>
    <name type="synonym">Sphaeria chrysosperma</name>
    <dbReference type="NCBI Taxonomy" id="252740"/>
    <lineage>
        <taxon>Eukaryota</taxon>
        <taxon>Fungi</taxon>
        <taxon>Dikarya</taxon>
        <taxon>Ascomycota</taxon>
        <taxon>Pezizomycotina</taxon>
        <taxon>Sordariomycetes</taxon>
        <taxon>Sordariomycetidae</taxon>
        <taxon>Diaporthales</taxon>
        <taxon>Cytosporaceae</taxon>
        <taxon>Cytospora</taxon>
    </lineage>
</organism>
<feature type="signal peptide" evidence="7">
    <location>
        <begin position="1"/>
        <end position="22"/>
    </location>
</feature>
<protein>
    <recommendedName>
        <fullName evidence="10">Mid2 domain-containing protein</fullName>
    </recommendedName>
</protein>
<dbReference type="InterPro" id="IPR051694">
    <property type="entry name" value="Immunoregulatory_rcpt-like"/>
</dbReference>
<evidence type="ECO:0000313" key="8">
    <source>
        <dbReference type="EMBL" id="ROW00666.1"/>
    </source>
</evidence>
<feature type="chain" id="PRO_5019365311" description="Mid2 domain-containing protein" evidence="7">
    <location>
        <begin position="23"/>
        <end position="318"/>
    </location>
</feature>
<dbReference type="GO" id="GO:0016020">
    <property type="term" value="C:membrane"/>
    <property type="evidence" value="ECO:0007669"/>
    <property type="project" value="UniProtKB-SubCell"/>
</dbReference>
<feature type="region of interest" description="Disordered" evidence="5">
    <location>
        <begin position="181"/>
        <end position="203"/>
    </location>
</feature>
<keyword evidence="4 6" id="KW-0472">Membrane</keyword>
<evidence type="ECO:0000256" key="7">
    <source>
        <dbReference type="SAM" id="SignalP"/>
    </source>
</evidence>
<evidence type="ECO:0000256" key="3">
    <source>
        <dbReference type="ARBA" id="ARBA00022989"/>
    </source>
</evidence>
<keyword evidence="7" id="KW-0732">Signal</keyword>
<dbReference type="EMBL" id="LJZO01000008">
    <property type="protein sequence ID" value="ROW00666.1"/>
    <property type="molecule type" value="Genomic_DNA"/>
</dbReference>
<accession>A0A423WBB0</accession>
<reference evidence="8 9" key="1">
    <citation type="submission" date="2015-09" db="EMBL/GenBank/DDBJ databases">
        <title>Host preference determinants of Valsa canker pathogens revealed by comparative genomics.</title>
        <authorList>
            <person name="Yin Z."/>
            <person name="Huang L."/>
        </authorList>
    </citation>
    <scope>NUCLEOTIDE SEQUENCE [LARGE SCALE GENOMIC DNA]</scope>
    <source>
        <strain evidence="8 9">YSFL</strain>
    </source>
</reference>
<keyword evidence="3 6" id="KW-1133">Transmembrane helix</keyword>
<dbReference type="STRING" id="252740.A0A423WBB0"/>
<evidence type="ECO:0008006" key="10">
    <source>
        <dbReference type="Google" id="ProtNLM"/>
    </source>
</evidence>
<proteinExistence type="predicted"/>
<evidence type="ECO:0000256" key="4">
    <source>
        <dbReference type="ARBA" id="ARBA00023136"/>
    </source>
</evidence>
<feature type="compositionally biased region" description="Low complexity" evidence="5">
    <location>
        <begin position="181"/>
        <end position="201"/>
    </location>
</feature>
<comment type="caution">
    <text evidence="8">The sequence shown here is derived from an EMBL/GenBank/DDBJ whole genome shotgun (WGS) entry which is preliminary data.</text>
</comment>
<evidence type="ECO:0000313" key="9">
    <source>
        <dbReference type="Proteomes" id="UP000284375"/>
    </source>
</evidence>
<gene>
    <name evidence="8" type="ORF">VSDG_03222</name>
</gene>
<dbReference type="PANTHER" id="PTHR15549">
    <property type="entry name" value="PAIRED IMMUNOGLOBULIN-LIKE TYPE 2 RECEPTOR"/>
    <property type="match status" value="1"/>
</dbReference>
<dbReference type="Proteomes" id="UP000284375">
    <property type="component" value="Unassembled WGS sequence"/>
</dbReference>